<dbReference type="Proteomes" id="UP000274131">
    <property type="component" value="Unassembled WGS sequence"/>
</dbReference>
<dbReference type="EMBL" id="UXUI01009334">
    <property type="protein sequence ID" value="VDD93494.1"/>
    <property type="molecule type" value="Genomic_DNA"/>
</dbReference>
<sequence>MEVTSTSLLGMALVLGNNLKLFETLIEVSSEEKPATPLMVAEKAGLKERYVKEWLCCVACGGIIEMDKSGERFWLTKENADVLCGPNASYMIPMISTFFQFTHLMPQLQEVFKRSGPYGMTFDDYPGIYQFIDYASQEKYKNHFIPDFIPLTGMSEKLREGNLNVLDVGCGTGFHSLMCAKHFPSSSFIACDFSKESIDTGISRKNNLKLENLNFLVMDVRELPVEWTKKFDWVMMYNVCHDLIRPDLTLKEIRRVLKDGGVFTMADINGTSNAYEDKQIDQLGSTMQYAVSLFHCLPVGSNASGKLKWVYC</sequence>
<gene>
    <name evidence="3" type="ORF">EVEC_LOCUS8245</name>
</gene>
<dbReference type="Pfam" id="PF21320">
    <property type="entry name" value="WHD_Rv2258c"/>
    <property type="match status" value="1"/>
</dbReference>
<evidence type="ECO:0000313" key="3">
    <source>
        <dbReference type="EMBL" id="VDD93494.1"/>
    </source>
</evidence>
<evidence type="ECO:0000259" key="1">
    <source>
        <dbReference type="Pfam" id="PF13847"/>
    </source>
</evidence>
<dbReference type="InterPro" id="IPR029063">
    <property type="entry name" value="SAM-dependent_MTases_sf"/>
</dbReference>
<accession>A0A0N4VDR8</accession>
<evidence type="ECO:0000313" key="4">
    <source>
        <dbReference type="Proteomes" id="UP000274131"/>
    </source>
</evidence>
<dbReference type="InterPro" id="IPR048711">
    <property type="entry name" value="WHD_Rv2258c"/>
</dbReference>
<evidence type="ECO:0000313" key="5">
    <source>
        <dbReference type="WBParaSite" id="EVEC_0000876101-mRNA-1"/>
    </source>
</evidence>
<reference evidence="3 4" key="2">
    <citation type="submission" date="2018-10" db="EMBL/GenBank/DDBJ databases">
        <authorList>
            <consortium name="Pathogen Informatics"/>
        </authorList>
    </citation>
    <scope>NUCLEOTIDE SEQUENCE [LARGE SCALE GENOMIC DNA]</scope>
</reference>
<dbReference type="Pfam" id="PF13847">
    <property type="entry name" value="Methyltransf_31"/>
    <property type="match status" value="1"/>
</dbReference>
<dbReference type="CDD" id="cd02440">
    <property type="entry name" value="AdoMet_MTases"/>
    <property type="match status" value="1"/>
</dbReference>
<feature type="domain" description="Methyltransferase" evidence="1">
    <location>
        <begin position="161"/>
        <end position="284"/>
    </location>
</feature>
<dbReference type="InterPro" id="IPR025714">
    <property type="entry name" value="Methyltranfer_dom"/>
</dbReference>
<protein>
    <submittedName>
        <fullName evidence="5">Methyltranfer_dom domain-containing protein</fullName>
    </submittedName>
</protein>
<dbReference type="WBParaSite" id="EVEC_0000876101-mRNA-1">
    <property type="protein sequence ID" value="EVEC_0000876101-mRNA-1"/>
    <property type="gene ID" value="EVEC_0000876101"/>
</dbReference>
<dbReference type="PANTHER" id="PTHR45581:SF3">
    <property type="entry name" value="METHYLTRANSFERASE DOMAIN-CONTAINING PROTEIN"/>
    <property type="match status" value="1"/>
</dbReference>
<keyword evidence="4" id="KW-1185">Reference proteome</keyword>
<feature type="domain" description="S-adenosylmethionine-dependent methyltransferase Rv2258c-like winged HTH" evidence="2">
    <location>
        <begin position="9"/>
        <end position="83"/>
    </location>
</feature>
<dbReference type="Gene3D" id="3.40.50.150">
    <property type="entry name" value="Vaccinia Virus protein VP39"/>
    <property type="match status" value="1"/>
</dbReference>
<proteinExistence type="predicted"/>
<evidence type="ECO:0000259" key="2">
    <source>
        <dbReference type="Pfam" id="PF21320"/>
    </source>
</evidence>
<dbReference type="PANTHER" id="PTHR45581">
    <property type="entry name" value="PROTEIN CBG10435"/>
    <property type="match status" value="1"/>
</dbReference>
<reference evidence="5" key="1">
    <citation type="submission" date="2017-02" db="UniProtKB">
        <authorList>
            <consortium name="WormBaseParasite"/>
        </authorList>
    </citation>
    <scope>IDENTIFICATION</scope>
</reference>
<dbReference type="STRING" id="51028.A0A0N4VDR8"/>
<dbReference type="OrthoDB" id="506498at2759"/>
<organism evidence="5">
    <name type="scientific">Enterobius vermicularis</name>
    <name type="common">Human pinworm</name>
    <dbReference type="NCBI Taxonomy" id="51028"/>
    <lineage>
        <taxon>Eukaryota</taxon>
        <taxon>Metazoa</taxon>
        <taxon>Ecdysozoa</taxon>
        <taxon>Nematoda</taxon>
        <taxon>Chromadorea</taxon>
        <taxon>Rhabditida</taxon>
        <taxon>Spirurina</taxon>
        <taxon>Oxyuridomorpha</taxon>
        <taxon>Oxyuroidea</taxon>
        <taxon>Oxyuridae</taxon>
        <taxon>Enterobius</taxon>
    </lineage>
</organism>
<dbReference type="SUPFAM" id="SSF53335">
    <property type="entry name" value="S-adenosyl-L-methionine-dependent methyltransferases"/>
    <property type="match status" value="1"/>
</dbReference>
<name>A0A0N4VDR8_ENTVE</name>
<dbReference type="AlphaFoldDB" id="A0A0N4VDR8"/>